<gene>
    <name evidence="3" type="ORF">AERYTH_03805</name>
</gene>
<dbReference type="EMBL" id="CP011502">
    <property type="protein sequence ID" value="ALX03887.1"/>
    <property type="molecule type" value="Genomic_DNA"/>
</dbReference>
<evidence type="ECO:0000313" key="4">
    <source>
        <dbReference type="Proteomes" id="UP000067689"/>
    </source>
</evidence>
<name>A0A0U4BYE6_9ACTN</name>
<feature type="transmembrane region" description="Helical" evidence="2">
    <location>
        <begin position="29"/>
        <end position="46"/>
    </location>
</feature>
<evidence type="ECO:0000256" key="2">
    <source>
        <dbReference type="SAM" id="Phobius"/>
    </source>
</evidence>
<protein>
    <submittedName>
        <fullName evidence="3">Uncharacterized protein</fullName>
    </submittedName>
</protein>
<dbReference type="AlphaFoldDB" id="A0A0U4BYE6"/>
<keyword evidence="2" id="KW-1133">Transmembrane helix</keyword>
<dbReference type="RefSeq" id="WP_067854833.1">
    <property type="nucleotide sequence ID" value="NZ_CP011502.1"/>
</dbReference>
<proteinExistence type="predicted"/>
<reference evidence="3 4" key="1">
    <citation type="journal article" date="1991" name="Int. J. Syst. Bacteriol.">
        <title>Description of the erythromycin-producing bacterium Arthrobacter sp. strain NRRL B-3381 as Aeromicrobium erythreum gen. nov., sp. nov.</title>
        <authorList>
            <person name="Miller E.S."/>
            <person name="Woese C.R."/>
            <person name="Brenner S."/>
        </authorList>
    </citation>
    <scope>NUCLEOTIDE SEQUENCE [LARGE SCALE GENOMIC DNA]</scope>
    <source>
        <strain evidence="3 4">AR18</strain>
    </source>
</reference>
<evidence type="ECO:0000313" key="3">
    <source>
        <dbReference type="EMBL" id="ALX03887.1"/>
    </source>
</evidence>
<keyword evidence="4" id="KW-1185">Reference proteome</keyword>
<dbReference type="KEGG" id="aer:AERYTH_03805"/>
<feature type="region of interest" description="Disordered" evidence="1">
    <location>
        <begin position="1"/>
        <end position="26"/>
    </location>
</feature>
<keyword evidence="2" id="KW-0472">Membrane</keyword>
<dbReference type="PATRIC" id="fig|2041.4.peg.794"/>
<accession>A0A0U4BYE6</accession>
<sequence length="98" mass="10434">MSAPEPDLDPTSATSATTTSSPRRRVHPFNTFFGLLFLAAAGSWLADDQGYLQGVELGRLVAVVLIVLGGLGLLATIVVGRRARRGRHPVQEPVPDDL</sequence>
<dbReference type="Proteomes" id="UP000067689">
    <property type="component" value="Chromosome"/>
</dbReference>
<evidence type="ECO:0000256" key="1">
    <source>
        <dbReference type="SAM" id="MobiDB-lite"/>
    </source>
</evidence>
<feature type="transmembrane region" description="Helical" evidence="2">
    <location>
        <begin position="58"/>
        <end position="79"/>
    </location>
</feature>
<organism evidence="3 4">
    <name type="scientific">Aeromicrobium erythreum</name>
    <dbReference type="NCBI Taxonomy" id="2041"/>
    <lineage>
        <taxon>Bacteria</taxon>
        <taxon>Bacillati</taxon>
        <taxon>Actinomycetota</taxon>
        <taxon>Actinomycetes</taxon>
        <taxon>Propionibacteriales</taxon>
        <taxon>Nocardioidaceae</taxon>
        <taxon>Aeromicrobium</taxon>
    </lineage>
</organism>
<keyword evidence="2" id="KW-0812">Transmembrane</keyword>
<dbReference type="STRING" id="2041.AERYTH_03805"/>
<feature type="compositionally biased region" description="Low complexity" evidence="1">
    <location>
        <begin position="11"/>
        <end position="21"/>
    </location>
</feature>